<dbReference type="Proteomes" id="UP001275084">
    <property type="component" value="Unassembled WGS sequence"/>
</dbReference>
<keyword evidence="2" id="KW-1185">Reference proteome</keyword>
<organism evidence="1 2">
    <name type="scientific">Lasiosphaeria hispida</name>
    <dbReference type="NCBI Taxonomy" id="260671"/>
    <lineage>
        <taxon>Eukaryota</taxon>
        <taxon>Fungi</taxon>
        <taxon>Dikarya</taxon>
        <taxon>Ascomycota</taxon>
        <taxon>Pezizomycotina</taxon>
        <taxon>Sordariomycetes</taxon>
        <taxon>Sordariomycetidae</taxon>
        <taxon>Sordariales</taxon>
        <taxon>Lasiosphaeriaceae</taxon>
        <taxon>Lasiosphaeria</taxon>
    </lineage>
</organism>
<name>A0AAJ0H8A6_9PEZI</name>
<gene>
    <name evidence="1" type="ORF">B0T25DRAFT_301823</name>
</gene>
<protein>
    <submittedName>
        <fullName evidence="1">Uncharacterized protein</fullName>
    </submittedName>
</protein>
<sequence>MKHSKSCAERLIAAELWGSRTVRRISEQSLRCFSDLGSVESRYFKKLPRFDTLSSCAVLPKFTVADLIKGAVLRPKHAKSRAHRFSLDIGPLGQLIDMFQNREATDPREENRSPLSQSWADKHLDTDFEWRVGRAVILWNSELRHHVQRRGRA</sequence>
<evidence type="ECO:0000313" key="2">
    <source>
        <dbReference type="Proteomes" id="UP001275084"/>
    </source>
</evidence>
<dbReference type="EMBL" id="JAUIQD010000007">
    <property type="protein sequence ID" value="KAK3343570.1"/>
    <property type="molecule type" value="Genomic_DNA"/>
</dbReference>
<comment type="caution">
    <text evidence="1">The sequence shown here is derived from an EMBL/GenBank/DDBJ whole genome shotgun (WGS) entry which is preliminary data.</text>
</comment>
<evidence type="ECO:0000313" key="1">
    <source>
        <dbReference type="EMBL" id="KAK3343570.1"/>
    </source>
</evidence>
<dbReference type="AlphaFoldDB" id="A0AAJ0H8A6"/>
<reference evidence="1" key="1">
    <citation type="journal article" date="2023" name="Mol. Phylogenet. Evol.">
        <title>Genome-scale phylogeny and comparative genomics of the fungal order Sordariales.</title>
        <authorList>
            <person name="Hensen N."/>
            <person name="Bonometti L."/>
            <person name="Westerberg I."/>
            <person name="Brannstrom I.O."/>
            <person name="Guillou S."/>
            <person name="Cros-Aarteil S."/>
            <person name="Calhoun S."/>
            <person name="Haridas S."/>
            <person name="Kuo A."/>
            <person name="Mondo S."/>
            <person name="Pangilinan J."/>
            <person name="Riley R."/>
            <person name="LaButti K."/>
            <person name="Andreopoulos B."/>
            <person name="Lipzen A."/>
            <person name="Chen C."/>
            <person name="Yan M."/>
            <person name="Daum C."/>
            <person name="Ng V."/>
            <person name="Clum A."/>
            <person name="Steindorff A."/>
            <person name="Ohm R.A."/>
            <person name="Martin F."/>
            <person name="Silar P."/>
            <person name="Natvig D.O."/>
            <person name="Lalanne C."/>
            <person name="Gautier V."/>
            <person name="Ament-Velasquez S.L."/>
            <person name="Kruys A."/>
            <person name="Hutchinson M.I."/>
            <person name="Powell A.J."/>
            <person name="Barry K."/>
            <person name="Miller A.N."/>
            <person name="Grigoriev I.V."/>
            <person name="Debuchy R."/>
            <person name="Gladieux P."/>
            <person name="Hiltunen Thoren M."/>
            <person name="Johannesson H."/>
        </authorList>
    </citation>
    <scope>NUCLEOTIDE SEQUENCE</scope>
    <source>
        <strain evidence="1">CBS 955.72</strain>
    </source>
</reference>
<accession>A0AAJ0H8A6</accession>
<proteinExistence type="predicted"/>
<reference evidence="1" key="2">
    <citation type="submission" date="2023-06" db="EMBL/GenBank/DDBJ databases">
        <authorList>
            <consortium name="Lawrence Berkeley National Laboratory"/>
            <person name="Haridas S."/>
            <person name="Hensen N."/>
            <person name="Bonometti L."/>
            <person name="Westerberg I."/>
            <person name="Brannstrom I.O."/>
            <person name="Guillou S."/>
            <person name="Cros-Aarteil S."/>
            <person name="Calhoun S."/>
            <person name="Kuo A."/>
            <person name="Mondo S."/>
            <person name="Pangilinan J."/>
            <person name="Riley R."/>
            <person name="Labutti K."/>
            <person name="Andreopoulos B."/>
            <person name="Lipzen A."/>
            <person name="Chen C."/>
            <person name="Yanf M."/>
            <person name="Daum C."/>
            <person name="Ng V."/>
            <person name="Clum A."/>
            <person name="Steindorff A."/>
            <person name="Ohm R."/>
            <person name="Martin F."/>
            <person name="Silar P."/>
            <person name="Natvig D."/>
            <person name="Lalanne C."/>
            <person name="Gautier V."/>
            <person name="Ament-Velasquez S.L."/>
            <person name="Kruys A."/>
            <person name="Hutchinson M.I."/>
            <person name="Powell A.J."/>
            <person name="Barry K."/>
            <person name="Miller A.N."/>
            <person name="Grigoriev I.V."/>
            <person name="Debuchy R."/>
            <person name="Gladieux P."/>
            <person name="Thoren M.H."/>
            <person name="Johannesson H."/>
        </authorList>
    </citation>
    <scope>NUCLEOTIDE SEQUENCE</scope>
    <source>
        <strain evidence="1">CBS 955.72</strain>
    </source>
</reference>